<gene>
    <name evidence="2" type="ORF">GWI33_015401</name>
</gene>
<name>A0A834I3C7_RHYFE</name>
<dbReference type="EMBL" id="JAACXV010013902">
    <property type="protein sequence ID" value="KAF7271758.1"/>
    <property type="molecule type" value="Genomic_DNA"/>
</dbReference>
<protein>
    <submittedName>
        <fullName evidence="2">Uncharacterized protein</fullName>
    </submittedName>
</protein>
<proteinExistence type="predicted"/>
<feature type="compositionally biased region" description="Basic residues" evidence="1">
    <location>
        <begin position="96"/>
        <end position="106"/>
    </location>
</feature>
<dbReference type="AlphaFoldDB" id="A0A834I3C7"/>
<comment type="caution">
    <text evidence="2">The sequence shown here is derived from an EMBL/GenBank/DDBJ whole genome shotgun (WGS) entry which is preliminary data.</text>
</comment>
<evidence type="ECO:0000313" key="3">
    <source>
        <dbReference type="Proteomes" id="UP000625711"/>
    </source>
</evidence>
<feature type="compositionally biased region" description="Basic and acidic residues" evidence="1">
    <location>
        <begin position="1"/>
        <end position="18"/>
    </location>
</feature>
<feature type="region of interest" description="Disordered" evidence="1">
    <location>
        <begin position="1"/>
        <end position="172"/>
    </location>
</feature>
<dbReference type="Proteomes" id="UP000625711">
    <property type="component" value="Unassembled WGS sequence"/>
</dbReference>
<accession>A0A834I3C7</accession>
<feature type="compositionally biased region" description="Pro residues" evidence="1">
    <location>
        <begin position="30"/>
        <end position="50"/>
    </location>
</feature>
<feature type="compositionally biased region" description="Polar residues" evidence="1">
    <location>
        <begin position="19"/>
        <end position="28"/>
    </location>
</feature>
<reference evidence="2" key="1">
    <citation type="submission" date="2020-08" db="EMBL/GenBank/DDBJ databases">
        <title>Genome sequencing and assembly of the red palm weevil Rhynchophorus ferrugineus.</title>
        <authorList>
            <person name="Dias G.B."/>
            <person name="Bergman C.M."/>
            <person name="Manee M."/>
        </authorList>
    </citation>
    <scope>NUCLEOTIDE SEQUENCE</scope>
    <source>
        <strain evidence="2">AA-2017</strain>
        <tissue evidence="2">Whole larva</tissue>
    </source>
</reference>
<sequence length="172" mass="18924">MERINKENTKGQRVDRNRPSPTNANRNPPRTLPPQHPPSIRPPRPQPSPLPATSSFFGSLKRLKAGVSGAATKKKPPTENGKSKREGAVASEIKSNGKKGSGKKIVKGSVERAEEAIECTTQTDAVRRQEIKSTDLPWDHFVTRRPPRPASQQTKPKRPVTVSTSTNLAVRR</sequence>
<feature type="compositionally biased region" description="Polar residues" evidence="1">
    <location>
        <begin position="161"/>
        <end position="172"/>
    </location>
</feature>
<organism evidence="2 3">
    <name type="scientific">Rhynchophorus ferrugineus</name>
    <name type="common">Red palm weevil</name>
    <name type="synonym">Curculio ferrugineus</name>
    <dbReference type="NCBI Taxonomy" id="354439"/>
    <lineage>
        <taxon>Eukaryota</taxon>
        <taxon>Metazoa</taxon>
        <taxon>Ecdysozoa</taxon>
        <taxon>Arthropoda</taxon>
        <taxon>Hexapoda</taxon>
        <taxon>Insecta</taxon>
        <taxon>Pterygota</taxon>
        <taxon>Neoptera</taxon>
        <taxon>Endopterygota</taxon>
        <taxon>Coleoptera</taxon>
        <taxon>Polyphaga</taxon>
        <taxon>Cucujiformia</taxon>
        <taxon>Curculionidae</taxon>
        <taxon>Dryophthorinae</taxon>
        <taxon>Rhynchophorus</taxon>
    </lineage>
</organism>
<keyword evidence="3" id="KW-1185">Reference proteome</keyword>
<evidence type="ECO:0000256" key="1">
    <source>
        <dbReference type="SAM" id="MobiDB-lite"/>
    </source>
</evidence>
<feature type="compositionally biased region" description="Basic and acidic residues" evidence="1">
    <location>
        <begin position="125"/>
        <end position="142"/>
    </location>
</feature>
<evidence type="ECO:0000313" key="2">
    <source>
        <dbReference type="EMBL" id="KAF7271758.1"/>
    </source>
</evidence>